<protein>
    <submittedName>
        <fullName evidence="1">Uncharacterized protein</fullName>
    </submittedName>
</protein>
<evidence type="ECO:0000313" key="1">
    <source>
        <dbReference type="EMBL" id="KOS40025.1"/>
    </source>
</evidence>
<sequence>MERTKEDRGQELQGMLSKIVALGYQHEIRHFHANFSFAIPEAVLHSSLPTMLAEDDHGLYYCDFHSHSGRFHRSVSEYDHWCGSWRGSKLAHRCEHHTPTPYTVMDIYGNFSGVYFTTEEYTRLRP</sequence>
<dbReference type="Proteomes" id="UP000037696">
    <property type="component" value="Unassembled WGS sequence"/>
</dbReference>
<comment type="caution">
    <text evidence="1">The sequence shown here is derived from an EMBL/GenBank/DDBJ whole genome shotgun (WGS) entry which is preliminary data.</text>
</comment>
<proteinExistence type="predicted"/>
<organism evidence="1 2">
    <name type="scientific">Penicillium nordicum</name>
    <dbReference type="NCBI Taxonomy" id="229535"/>
    <lineage>
        <taxon>Eukaryota</taxon>
        <taxon>Fungi</taxon>
        <taxon>Dikarya</taxon>
        <taxon>Ascomycota</taxon>
        <taxon>Pezizomycotina</taxon>
        <taxon>Eurotiomycetes</taxon>
        <taxon>Eurotiomycetidae</taxon>
        <taxon>Eurotiales</taxon>
        <taxon>Aspergillaceae</taxon>
        <taxon>Penicillium</taxon>
    </lineage>
</organism>
<reference evidence="1 2" key="1">
    <citation type="submission" date="2015-08" db="EMBL/GenBank/DDBJ databases">
        <title>Genome sequencing of Penicillium nordicum.</title>
        <authorList>
            <person name="Nguyen H.D."/>
            <person name="Seifert K.A."/>
        </authorList>
    </citation>
    <scope>NUCLEOTIDE SEQUENCE [LARGE SCALE GENOMIC DNA]</scope>
    <source>
        <strain evidence="1 2">DAOMC 185683</strain>
    </source>
</reference>
<accession>A0A0M9WCY9</accession>
<name>A0A0M9WCY9_9EURO</name>
<evidence type="ECO:0000313" key="2">
    <source>
        <dbReference type="Proteomes" id="UP000037696"/>
    </source>
</evidence>
<gene>
    <name evidence="1" type="ORF">ACN38_g9132</name>
</gene>
<dbReference type="AlphaFoldDB" id="A0A0M9WCY9"/>
<dbReference type="EMBL" id="LHQQ01000179">
    <property type="protein sequence ID" value="KOS40025.1"/>
    <property type="molecule type" value="Genomic_DNA"/>
</dbReference>
<keyword evidence="2" id="KW-1185">Reference proteome</keyword>